<dbReference type="Gene3D" id="2.30.30.90">
    <property type="match status" value="1"/>
</dbReference>
<gene>
    <name evidence="3" type="ORF">LKD32_00745</name>
</gene>
<dbReference type="Pfam" id="PF04023">
    <property type="entry name" value="FeoA"/>
    <property type="match status" value="1"/>
</dbReference>
<reference evidence="3" key="1">
    <citation type="submission" date="2021-10" db="EMBL/GenBank/DDBJ databases">
        <title>Anaerobic single-cell dispensing facilitates the cultivation of human gut bacteria.</title>
        <authorList>
            <person name="Afrizal A."/>
        </authorList>
    </citation>
    <scope>NUCLEOTIDE SEQUENCE</scope>
    <source>
        <strain evidence="3">CLA-AA-H274</strain>
    </source>
</reference>
<comment type="caution">
    <text evidence="3">The sequence shown here is derived from an EMBL/GenBank/DDBJ whole genome shotgun (WGS) entry which is preliminary data.</text>
</comment>
<evidence type="ECO:0000313" key="4">
    <source>
        <dbReference type="Proteomes" id="UP001198962"/>
    </source>
</evidence>
<evidence type="ECO:0000313" key="3">
    <source>
        <dbReference type="EMBL" id="MCC2163419.1"/>
    </source>
</evidence>
<keyword evidence="4" id="KW-1185">Reference proteome</keyword>
<dbReference type="AlphaFoldDB" id="A0AAE3ANV1"/>
<dbReference type="EMBL" id="JAJEPU010000001">
    <property type="protein sequence ID" value="MCC2163419.1"/>
    <property type="molecule type" value="Genomic_DNA"/>
</dbReference>
<accession>A0AAE3ANV1</accession>
<dbReference type="InterPro" id="IPR008988">
    <property type="entry name" value="Transcriptional_repressor_C"/>
</dbReference>
<feature type="domain" description="Ferrous iron transporter FeoA-like" evidence="2">
    <location>
        <begin position="3"/>
        <end position="75"/>
    </location>
</feature>
<evidence type="ECO:0000256" key="1">
    <source>
        <dbReference type="ARBA" id="ARBA00023004"/>
    </source>
</evidence>
<dbReference type="GO" id="GO:0046914">
    <property type="term" value="F:transition metal ion binding"/>
    <property type="evidence" value="ECO:0007669"/>
    <property type="project" value="InterPro"/>
</dbReference>
<organism evidence="3 4">
    <name type="scientific">Brotaphodocola catenula</name>
    <dbReference type="NCBI Taxonomy" id="2885361"/>
    <lineage>
        <taxon>Bacteria</taxon>
        <taxon>Bacillati</taxon>
        <taxon>Bacillota</taxon>
        <taxon>Clostridia</taxon>
        <taxon>Lachnospirales</taxon>
        <taxon>Lachnospiraceae</taxon>
        <taxon>Brotaphodocola</taxon>
    </lineage>
</organism>
<sequence>MVLPLTYLKSGEEGRVVWIASDLLMRQRLADQGIAPGACLICVLKPTRYGMSAYRINKSVIALRRETVGEIFVEL</sequence>
<name>A0AAE3ANV1_9FIRM</name>
<dbReference type="InterPro" id="IPR038157">
    <property type="entry name" value="FeoA_core_dom"/>
</dbReference>
<evidence type="ECO:0000259" key="2">
    <source>
        <dbReference type="SMART" id="SM00899"/>
    </source>
</evidence>
<dbReference type="Proteomes" id="UP001198962">
    <property type="component" value="Unassembled WGS sequence"/>
</dbReference>
<dbReference type="RefSeq" id="WP_177978505.1">
    <property type="nucleotide sequence ID" value="NZ_JAJEPU010000001.1"/>
</dbReference>
<dbReference type="SMART" id="SM00899">
    <property type="entry name" value="FeoA"/>
    <property type="match status" value="1"/>
</dbReference>
<proteinExistence type="predicted"/>
<dbReference type="InterPro" id="IPR007167">
    <property type="entry name" value="Fe-transptr_FeoA-like"/>
</dbReference>
<protein>
    <submittedName>
        <fullName evidence="3">Ferrous iron transport protein A</fullName>
    </submittedName>
</protein>
<keyword evidence="1" id="KW-0408">Iron</keyword>
<dbReference type="SUPFAM" id="SSF50037">
    <property type="entry name" value="C-terminal domain of transcriptional repressors"/>
    <property type="match status" value="1"/>
</dbReference>